<reference evidence="2 3" key="1">
    <citation type="submission" date="2015-09" db="EMBL/GenBank/DDBJ databases">
        <title>Host preference determinants of Valsa canker pathogens revealed by comparative genomics.</title>
        <authorList>
            <person name="Yin Z."/>
            <person name="Huang L."/>
        </authorList>
    </citation>
    <scope>NUCLEOTIDE SEQUENCE [LARGE SCALE GENOMIC DNA]</scope>
    <source>
        <strain evidence="2 3">03-1</strain>
    </source>
</reference>
<dbReference type="OrthoDB" id="412788at2759"/>
<keyword evidence="3" id="KW-1185">Reference proteome</keyword>
<dbReference type="EMBL" id="LKEA01000006">
    <property type="protein sequence ID" value="ROW08348.1"/>
    <property type="molecule type" value="Genomic_DNA"/>
</dbReference>
<dbReference type="NCBIfam" id="NF041278">
    <property type="entry name" value="CmcJ_NvfI_EfuI"/>
    <property type="match status" value="1"/>
</dbReference>
<evidence type="ECO:0000256" key="1">
    <source>
        <dbReference type="ARBA" id="ARBA00023604"/>
    </source>
</evidence>
<gene>
    <name evidence="2" type="ORF">VMCG_03249</name>
</gene>
<organism evidence="2 3">
    <name type="scientific">Cytospora schulzeri</name>
    <dbReference type="NCBI Taxonomy" id="448051"/>
    <lineage>
        <taxon>Eukaryota</taxon>
        <taxon>Fungi</taxon>
        <taxon>Dikarya</taxon>
        <taxon>Ascomycota</taxon>
        <taxon>Pezizomycotina</taxon>
        <taxon>Sordariomycetes</taxon>
        <taxon>Sordariomycetidae</taxon>
        <taxon>Diaporthales</taxon>
        <taxon>Cytosporaceae</taxon>
        <taxon>Cytospora</taxon>
    </lineage>
</organism>
<proteinExistence type="inferred from homology"/>
<sequence>MAKVQNARLNHIQWEDKFLHTKPTQYSVDPPEGVPKQNFTLALGPAQNIFDLRDCDETFELDKQGFTVRSHPLPPMTWDKDTIEATYLPMVIALVQETVPDATKIVPFDYRLRSSGEKVPSTAELAFKNFTEWIAPFDRVHVDQTPARAEERVIAHMGAEAPHLLKYRWRTINVWRPIEHPVRDCPLAVCDARSVGHGDLVAADNFRESFAGESYYMTYSPKHKWYYLSEQTKDEALLFKIHDSSDHVEAKSC</sequence>
<dbReference type="PANTHER" id="PTHR34598:SF3">
    <property type="entry name" value="OXIDOREDUCTASE AN1597"/>
    <property type="match status" value="1"/>
</dbReference>
<accession>A0A423WXY7</accession>
<name>A0A423WXY7_9PEZI</name>
<evidence type="ECO:0000313" key="2">
    <source>
        <dbReference type="EMBL" id="ROW08348.1"/>
    </source>
</evidence>
<dbReference type="AlphaFoldDB" id="A0A423WXY7"/>
<comment type="similarity">
    <text evidence="1">Belongs to the asaB hydroxylase/desaturase family.</text>
</comment>
<protein>
    <recommendedName>
        <fullName evidence="4">Methyltransferase</fullName>
    </recommendedName>
</protein>
<dbReference type="STRING" id="356882.A0A423WXY7"/>
<evidence type="ECO:0008006" key="4">
    <source>
        <dbReference type="Google" id="ProtNLM"/>
    </source>
</evidence>
<dbReference type="Proteomes" id="UP000283895">
    <property type="component" value="Unassembled WGS sequence"/>
</dbReference>
<dbReference type="PANTHER" id="PTHR34598">
    <property type="entry name" value="BLL6449 PROTEIN"/>
    <property type="match status" value="1"/>
</dbReference>
<comment type="caution">
    <text evidence="2">The sequence shown here is derived from an EMBL/GenBank/DDBJ whole genome shotgun (WGS) entry which is preliminary data.</text>
</comment>
<dbReference type="InterPro" id="IPR044053">
    <property type="entry name" value="AsaB-like"/>
</dbReference>
<evidence type="ECO:0000313" key="3">
    <source>
        <dbReference type="Proteomes" id="UP000283895"/>
    </source>
</evidence>
<dbReference type="GO" id="GO:0016491">
    <property type="term" value="F:oxidoreductase activity"/>
    <property type="evidence" value="ECO:0007669"/>
    <property type="project" value="InterPro"/>
</dbReference>